<evidence type="ECO:0000256" key="3">
    <source>
        <dbReference type="ARBA" id="ARBA00022449"/>
    </source>
</evidence>
<feature type="transmembrane region" description="Helical" evidence="10">
    <location>
        <begin position="186"/>
        <end position="204"/>
    </location>
</feature>
<dbReference type="EMBL" id="VSIX01000029">
    <property type="protein sequence ID" value="TYB31810.1"/>
    <property type="molecule type" value="Genomic_DNA"/>
</dbReference>
<dbReference type="GO" id="GO:0006811">
    <property type="term" value="P:monoatomic ion transport"/>
    <property type="evidence" value="ECO:0007669"/>
    <property type="project" value="UniProtKB-KW"/>
</dbReference>
<dbReference type="AlphaFoldDB" id="A0A5D0MK33"/>
<evidence type="ECO:0000256" key="1">
    <source>
        <dbReference type="ARBA" id="ARBA00004651"/>
    </source>
</evidence>
<dbReference type="GO" id="GO:0042910">
    <property type="term" value="F:xenobiotic transmembrane transporter activity"/>
    <property type="evidence" value="ECO:0007669"/>
    <property type="project" value="InterPro"/>
</dbReference>
<dbReference type="PIRSF" id="PIRSF006603">
    <property type="entry name" value="DinF"/>
    <property type="match status" value="1"/>
</dbReference>
<comment type="caution">
    <text evidence="11">The sequence shown here is derived from an EMBL/GenBank/DDBJ whole genome shotgun (WGS) entry which is preliminary data.</text>
</comment>
<evidence type="ECO:0000256" key="5">
    <source>
        <dbReference type="ARBA" id="ARBA00022692"/>
    </source>
</evidence>
<feature type="transmembrane region" description="Helical" evidence="10">
    <location>
        <begin position="375"/>
        <end position="397"/>
    </location>
</feature>
<name>A0A5D0MK33_9BACT</name>
<keyword evidence="2" id="KW-0813">Transport</keyword>
<feature type="transmembrane region" description="Helical" evidence="10">
    <location>
        <begin position="79"/>
        <end position="97"/>
    </location>
</feature>
<evidence type="ECO:0000256" key="9">
    <source>
        <dbReference type="ARBA" id="ARBA00031636"/>
    </source>
</evidence>
<keyword evidence="4" id="KW-1003">Cell membrane</keyword>
<feature type="transmembrane region" description="Helical" evidence="10">
    <location>
        <begin position="306"/>
        <end position="327"/>
    </location>
</feature>
<dbReference type="GO" id="GO:0015297">
    <property type="term" value="F:antiporter activity"/>
    <property type="evidence" value="ECO:0007669"/>
    <property type="project" value="UniProtKB-KW"/>
</dbReference>
<dbReference type="CDD" id="cd13137">
    <property type="entry name" value="MATE_NorM_like"/>
    <property type="match status" value="1"/>
</dbReference>
<evidence type="ECO:0000256" key="8">
    <source>
        <dbReference type="ARBA" id="ARBA00023136"/>
    </source>
</evidence>
<evidence type="ECO:0000256" key="2">
    <source>
        <dbReference type="ARBA" id="ARBA00022448"/>
    </source>
</evidence>
<dbReference type="Pfam" id="PF01554">
    <property type="entry name" value="MatE"/>
    <property type="match status" value="2"/>
</dbReference>
<dbReference type="InterPro" id="IPR002528">
    <property type="entry name" value="MATE_fam"/>
</dbReference>
<dbReference type="GO" id="GO:0005886">
    <property type="term" value="C:plasma membrane"/>
    <property type="evidence" value="ECO:0007669"/>
    <property type="project" value="UniProtKB-SubCell"/>
</dbReference>
<sequence length="436" mass="48464">MSIPTMIGFSFQMIYDLVDLFWIGKISSDAIAGVTIFTTIFWVVEALNEIIGVSSISLISQAYGKNDRLKTNKAIEQTITFKFIVAIIAAVLLSIFLKPFMNFFGTAKVVNYGLEYGYIRLFFLPIMFSSFSVNTALRCIGDAKTPMKIMIFASIINIFLDPFLIFEKVPVLNINGLNYGIKGAAIATIISQSVAFFIGMYIIFSGKEGIQPKLRNLFKLNWMIDKKLITIGLPNGIQVFLRNLSHAVILKYVSLFSSTAIAAFGIGGRIFGFAFMPLIGFSMGGSAIVGQSLGDENVKRAKKTGFMAGFILMVVMLIFSIFVIFFGKEVIGIFSSNSDVIMLGAQFLKFGTIGLVFIGFGYGLATVFSGSGYNIPFLISTTISRWLIQIPVLFMAVNLLNLSIIWVWLSFLFGDIVELIVFSIFFRDKRWKNKRV</sequence>
<proteinExistence type="predicted"/>
<feature type="transmembrane region" description="Helical" evidence="10">
    <location>
        <begin position="248"/>
        <end position="267"/>
    </location>
</feature>
<keyword evidence="12" id="KW-1185">Reference proteome</keyword>
<keyword evidence="6 10" id="KW-1133">Transmembrane helix</keyword>
<evidence type="ECO:0000256" key="10">
    <source>
        <dbReference type="SAM" id="Phobius"/>
    </source>
</evidence>
<reference evidence="11" key="1">
    <citation type="submission" date="2019-08" db="EMBL/GenBank/DDBJ databases">
        <title>Genomic characterization of a novel candidate phylum (ARYD3) from a high temperature, high salinity tertiary oil reservoir in north central Oklahoma, USA.</title>
        <authorList>
            <person name="Youssef N.H."/>
            <person name="Yadav A."/>
            <person name="Elshahed M.S."/>
        </authorList>
    </citation>
    <scope>NUCLEOTIDE SEQUENCE [LARGE SCALE GENOMIC DNA]</scope>
    <source>
        <strain evidence="11">ARYD3</strain>
    </source>
</reference>
<organism evidence="11 12">
    <name type="scientific">Candidatus Mcinerneyibacterium aminivorans</name>
    <dbReference type="NCBI Taxonomy" id="2703815"/>
    <lineage>
        <taxon>Bacteria</taxon>
        <taxon>Candidatus Macinerneyibacteriota</taxon>
        <taxon>Candidatus Mcinerneyibacteria</taxon>
        <taxon>Candidatus Mcinerneyibacteriales</taxon>
        <taxon>Candidatus Mcinerneyibacteriaceae</taxon>
        <taxon>Candidatus Mcinerneyibacterium</taxon>
    </lineage>
</organism>
<protein>
    <recommendedName>
        <fullName evidence="9">Multidrug-efflux transporter</fullName>
    </recommendedName>
</protein>
<feature type="transmembrane region" description="Helical" evidence="10">
    <location>
        <begin position="273"/>
        <end position="294"/>
    </location>
</feature>
<keyword evidence="3" id="KW-0050">Antiport</keyword>
<evidence type="ECO:0000256" key="6">
    <source>
        <dbReference type="ARBA" id="ARBA00022989"/>
    </source>
</evidence>
<dbReference type="InterPro" id="IPR050222">
    <property type="entry name" value="MATE_MdtK"/>
</dbReference>
<dbReference type="PANTHER" id="PTHR43298:SF2">
    <property type="entry name" value="FMN_FAD EXPORTER YEEO-RELATED"/>
    <property type="match status" value="1"/>
</dbReference>
<feature type="transmembrane region" description="Helical" evidence="10">
    <location>
        <begin position="403"/>
        <end position="426"/>
    </location>
</feature>
<evidence type="ECO:0000313" key="12">
    <source>
        <dbReference type="Proteomes" id="UP000324143"/>
    </source>
</evidence>
<keyword evidence="5 10" id="KW-0812">Transmembrane</keyword>
<evidence type="ECO:0000256" key="7">
    <source>
        <dbReference type="ARBA" id="ARBA00023065"/>
    </source>
</evidence>
<feature type="transmembrane region" description="Helical" evidence="10">
    <location>
        <begin position="149"/>
        <end position="166"/>
    </location>
</feature>
<evidence type="ECO:0000313" key="11">
    <source>
        <dbReference type="EMBL" id="TYB31810.1"/>
    </source>
</evidence>
<accession>A0A5D0MK33</accession>
<evidence type="ECO:0000256" key="4">
    <source>
        <dbReference type="ARBA" id="ARBA00022475"/>
    </source>
</evidence>
<keyword evidence="7" id="KW-0406">Ion transport</keyword>
<keyword evidence="8 10" id="KW-0472">Membrane</keyword>
<dbReference type="InterPro" id="IPR048279">
    <property type="entry name" value="MdtK-like"/>
</dbReference>
<dbReference type="Proteomes" id="UP000324143">
    <property type="component" value="Unassembled WGS sequence"/>
</dbReference>
<feature type="transmembrane region" description="Helical" evidence="10">
    <location>
        <begin position="30"/>
        <end position="59"/>
    </location>
</feature>
<dbReference type="PANTHER" id="PTHR43298">
    <property type="entry name" value="MULTIDRUG RESISTANCE PROTEIN NORM-RELATED"/>
    <property type="match status" value="1"/>
</dbReference>
<gene>
    <name evidence="11" type="ORF">FXF47_02295</name>
</gene>
<comment type="subcellular location">
    <subcellularLocation>
        <location evidence="1">Cell membrane</location>
        <topology evidence="1">Multi-pass membrane protein</topology>
    </subcellularLocation>
</comment>
<feature type="transmembrane region" description="Helical" evidence="10">
    <location>
        <begin position="347"/>
        <end position="368"/>
    </location>
</feature>
<feature type="transmembrane region" description="Helical" evidence="10">
    <location>
        <begin position="117"/>
        <end position="137"/>
    </location>
</feature>
<dbReference type="NCBIfam" id="TIGR00797">
    <property type="entry name" value="matE"/>
    <property type="match status" value="1"/>
</dbReference>